<sequence>MGLRLLKWLSIAAVSLLILGIILTFTLPLFIHPDFLAKTITQLIEKNSDYVVALENPSVTLFPTPAFNFERVSIQSKKAAAAAAPPLMQAGKLKLQLKLLPLLVKQIEFSKIKAEQATLGLSFVSPLSHGKPIPPLENAAVVLENVRSNHWVHFKLEGTFLSHERNLSAQGRVKVDLTQPGWDQSAFDMAAHLRQVPLSKAVPLLLPNAPVQIENGTGHLEVTLAKEQGRSNFTSGGKIQIQELTYHLPAMPGKASQPADYQFDYETEIDLLSQVVNFGRFNLQAPFTALSGKGQINIRHQQLDGLQISTTRFVFDGLPQYILSVENYMPLHFGFSGEGQFNMALNGGWDQIMLDARLDLTDSVFTYSKYFEKPKSVPFFISTDDFVLKNKKELDGGLNLRLADMRLKGTLVSYDVTSGVGEMTFVTNLFPLEGWQAFLPPLKGYSVTGGIKFFLNGKGELGRVGSNIFMYHMAMENIKAVSKEQIPLFDQLSGSIDGGPLNMDSKDLTIQIGNSVLDLDIKVFLHRAPDLMIKIQSKALDIRNFILQLRALLEVFQWVPDGFNWDQLEANINQFVPPAAQLENLSAIVQYTEGKWMLQNLDFDVFGGRVNMIGQLDLTNPKEPVYGLDAEAEKISLARMFRHNLRTPIEGNLFTILHLTGKGFSAEAVAQNLKGEGSVSVTNGELYTMDVLGSIGRVAQFAGLNPFASGSTLFTDLIAKFTFHAGHLQVESLYTHSNDFDIDGAGSVGFDGKLNFRLDTVLSNEMTKKIDPEAKPDARLGPIPLLLTGSVDSPKLAPDPGLIPAFVANLLAGKVKKVIAEKDWFGDLSQRVSRSADEFKNQGQDQAVQSGLTLLESLFQKRE</sequence>
<dbReference type="GO" id="GO:0090313">
    <property type="term" value="P:regulation of protein targeting to membrane"/>
    <property type="evidence" value="ECO:0007669"/>
    <property type="project" value="TreeGrafter"/>
</dbReference>
<feature type="domain" description="AsmA" evidence="2">
    <location>
        <begin position="6"/>
        <end position="121"/>
    </location>
</feature>
<evidence type="ECO:0000313" key="3">
    <source>
        <dbReference type="EMBL" id="PIQ87502.1"/>
    </source>
</evidence>
<keyword evidence="1" id="KW-0472">Membrane</keyword>
<keyword evidence="1" id="KW-1133">Transmembrane helix</keyword>
<gene>
    <name evidence="3" type="ORF">COV74_00600</name>
</gene>
<evidence type="ECO:0000259" key="2">
    <source>
        <dbReference type="Pfam" id="PF05170"/>
    </source>
</evidence>
<feature type="transmembrane region" description="Helical" evidence="1">
    <location>
        <begin position="12"/>
        <end position="31"/>
    </location>
</feature>
<proteinExistence type="predicted"/>
<name>A0A2H0LSW3_9BACT</name>
<dbReference type="GO" id="GO:0005886">
    <property type="term" value="C:plasma membrane"/>
    <property type="evidence" value="ECO:0007669"/>
    <property type="project" value="TreeGrafter"/>
</dbReference>
<organism evidence="3 4">
    <name type="scientific">Candidatus Abzuiibacterium crystallinum</name>
    <dbReference type="NCBI Taxonomy" id="1974748"/>
    <lineage>
        <taxon>Bacteria</taxon>
        <taxon>Pseudomonadati</taxon>
        <taxon>Candidatus Omnitrophota</taxon>
        <taxon>Candidatus Abzuiibacterium</taxon>
    </lineage>
</organism>
<protein>
    <recommendedName>
        <fullName evidence="2">AsmA domain-containing protein</fullName>
    </recommendedName>
</protein>
<keyword evidence="1" id="KW-0812">Transmembrane</keyword>
<dbReference type="PANTHER" id="PTHR30441:SF8">
    <property type="entry name" value="DUF748 DOMAIN-CONTAINING PROTEIN"/>
    <property type="match status" value="1"/>
</dbReference>
<dbReference type="InterPro" id="IPR007844">
    <property type="entry name" value="AsmA"/>
</dbReference>
<accession>A0A2H0LSW3</accession>
<feature type="domain" description="AsmA" evidence="2">
    <location>
        <begin position="562"/>
        <end position="729"/>
    </location>
</feature>
<dbReference type="AlphaFoldDB" id="A0A2H0LSW3"/>
<evidence type="ECO:0000313" key="4">
    <source>
        <dbReference type="Proteomes" id="UP000230859"/>
    </source>
</evidence>
<dbReference type="InterPro" id="IPR052894">
    <property type="entry name" value="AsmA-related"/>
</dbReference>
<dbReference type="Proteomes" id="UP000230859">
    <property type="component" value="Unassembled WGS sequence"/>
</dbReference>
<dbReference type="Pfam" id="PF05170">
    <property type="entry name" value="AsmA"/>
    <property type="match status" value="2"/>
</dbReference>
<dbReference type="EMBL" id="PCVY01000004">
    <property type="protein sequence ID" value="PIQ87502.1"/>
    <property type="molecule type" value="Genomic_DNA"/>
</dbReference>
<evidence type="ECO:0000256" key="1">
    <source>
        <dbReference type="SAM" id="Phobius"/>
    </source>
</evidence>
<dbReference type="PANTHER" id="PTHR30441">
    <property type="entry name" value="DUF748 DOMAIN-CONTAINING PROTEIN"/>
    <property type="match status" value="1"/>
</dbReference>
<comment type="caution">
    <text evidence="3">The sequence shown here is derived from an EMBL/GenBank/DDBJ whole genome shotgun (WGS) entry which is preliminary data.</text>
</comment>
<reference evidence="3 4" key="1">
    <citation type="submission" date="2017-09" db="EMBL/GenBank/DDBJ databases">
        <title>Depth-based differentiation of microbial function through sediment-hosted aquifers and enrichment of novel symbionts in the deep terrestrial subsurface.</title>
        <authorList>
            <person name="Probst A.J."/>
            <person name="Ladd B."/>
            <person name="Jarett J.K."/>
            <person name="Geller-Mcgrath D.E."/>
            <person name="Sieber C.M."/>
            <person name="Emerson J.B."/>
            <person name="Anantharaman K."/>
            <person name="Thomas B.C."/>
            <person name="Malmstrom R."/>
            <person name="Stieglmeier M."/>
            <person name="Klingl A."/>
            <person name="Woyke T."/>
            <person name="Ryan C.M."/>
            <person name="Banfield J.F."/>
        </authorList>
    </citation>
    <scope>NUCLEOTIDE SEQUENCE [LARGE SCALE GENOMIC DNA]</scope>
    <source>
        <strain evidence="3">CG11_big_fil_rev_8_21_14_0_20_45_26</strain>
    </source>
</reference>